<keyword evidence="5" id="KW-1185">Reference proteome</keyword>
<organism evidence="4 5">
    <name type="scientific">Lophiostoma macrostomum CBS 122681</name>
    <dbReference type="NCBI Taxonomy" id="1314788"/>
    <lineage>
        <taxon>Eukaryota</taxon>
        <taxon>Fungi</taxon>
        <taxon>Dikarya</taxon>
        <taxon>Ascomycota</taxon>
        <taxon>Pezizomycotina</taxon>
        <taxon>Dothideomycetes</taxon>
        <taxon>Pleosporomycetidae</taxon>
        <taxon>Pleosporales</taxon>
        <taxon>Lophiostomataceae</taxon>
        <taxon>Lophiostoma</taxon>
    </lineage>
</organism>
<evidence type="ECO:0000313" key="4">
    <source>
        <dbReference type="EMBL" id="KAF2648701.1"/>
    </source>
</evidence>
<evidence type="ECO:0000256" key="2">
    <source>
        <dbReference type="ARBA" id="ARBA00022801"/>
    </source>
</evidence>
<accession>A0A6A6SNZ0</accession>
<dbReference type="InterPro" id="IPR029058">
    <property type="entry name" value="AB_hydrolase_fold"/>
</dbReference>
<dbReference type="InterPro" id="IPR051601">
    <property type="entry name" value="Serine_prot/Carboxylest_S33"/>
</dbReference>
<dbReference type="SUPFAM" id="SSF53474">
    <property type="entry name" value="alpha/beta-Hydrolases"/>
    <property type="match status" value="1"/>
</dbReference>
<dbReference type="Gene3D" id="3.40.50.1820">
    <property type="entry name" value="alpha/beta hydrolase"/>
    <property type="match status" value="2"/>
</dbReference>
<dbReference type="PANTHER" id="PTHR43248">
    <property type="entry name" value="2-SUCCINYL-6-HYDROXY-2,4-CYCLOHEXADIENE-1-CARBOXYLATE SYNTHASE"/>
    <property type="match status" value="1"/>
</dbReference>
<reference evidence="4" key="1">
    <citation type="journal article" date="2020" name="Stud. Mycol.">
        <title>101 Dothideomycetes genomes: a test case for predicting lifestyles and emergence of pathogens.</title>
        <authorList>
            <person name="Haridas S."/>
            <person name="Albert R."/>
            <person name="Binder M."/>
            <person name="Bloem J."/>
            <person name="Labutti K."/>
            <person name="Salamov A."/>
            <person name="Andreopoulos B."/>
            <person name="Baker S."/>
            <person name="Barry K."/>
            <person name="Bills G."/>
            <person name="Bluhm B."/>
            <person name="Cannon C."/>
            <person name="Castanera R."/>
            <person name="Culley D."/>
            <person name="Daum C."/>
            <person name="Ezra D."/>
            <person name="Gonzalez J."/>
            <person name="Henrissat B."/>
            <person name="Kuo A."/>
            <person name="Liang C."/>
            <person name="Lipzen A."/>
            <person name="Lutzoni F."/>
            <person name="Magnuson J."/>
            <person name="Mondo S."/>
            <person name="Nolan M."/>
            <person name="Ohm R."/>
            <person name="Pangilinan J."/>
            <person name="Park H.-J."/>
            <person name="Ramirez L."/>
            <person name="Alfaro M."/>
            <person name="Sun H."/>
            <person name="Tritt A."/>
            <person name="Yoshinaga Y."/>
            <person name="Zwiers L.-H."/>
            <person name="Turgeon B."/>
            <person name="Goodwin S."/>
            <person name="Spatafora J."/>
            <person name="Crous P."/>
            <person name="Grigoriev I."/>
        </authorList>
    </citation>
    <scope>NUCLEOTIDE SEQUENCE</scope>
    <source>
        <strain evidence="4">CBS 122681</strain>
    </source>
</reference>
<evidence type="ECO:0000259" key="3">
    <source>
        <dbReference type="Pfam" id="PF08386"/>
    </source>
</evidence>
<dbReference type="AlphaFoldDB" id="A0A6A6SNZ0"/>
<evidence type="ECO:0000256" key="1">
    <source>
        <dbReference type="ARBA" id="ARBA00010088"/>
    </source>
</evidence>
<dbReference type="Proteomes" id="UP000799324">
    <property type="component" value="Unassembled WGS sequence"/>
</dbReference>
<proteinExistence type="inferred from homology"/>
<name>A0A6A6SNZ0_9PLEO</name>
<dbReference type="GO" id="GO:0016787">
    <property type="term" value="F:hydrolase activity"/>
    <property type="evidence" value="ECO:0007669"/>
    <property type="project" value="UniProtKB-KW"/>
</dbReference>
<comment type="similarity">
    <text evidence="1">Belongs to the peptidase S33 family.</text>
</comment>
<dbReference type="Pfam" id="PF08386">
    <property type="entry name" value="Abhydrolase_4"/>
    <property type="match status" value="1"/>
</dbReference>
<keyword evidence="2" id="KW-0378">Hydrolase</keyword>
<dbReference type="EMBL" id="MU004526">
    <property type="protein sequence ID" value="KAF2648701.1"/>
    <property type="molecule type" value="Genomic_DNA"/>
</dbReference>
<feature type="domain" description="Peptidase S33 tripeptidyl aminopeptidase-like C-terminal" evidence="3">
    <location>
        <begin position="507"/>
        <end position="609"/>
    </location>
</feature>
<dbReference type="OrthoDB" id="425534at2759"/>
<dbReference type="InterPro" id="IPR013595">
    <property type="entry name" value="Pept_S33_TAP-like_C"/>
</dbReference>
<dbReference type="PANTHER" id="PTHR43248:SF25">
    <property type="entry name" value="AB HYDROLASE-1 DOMAIN-CONTAINING PROTEIN-RELATED"/>
    <property type="match status" value="1"/>
</dbReference>
<sequence>MKSWSEGLVPTPKEKQKERVPTHRWVIATLVVLIILLGSDISPLKWPTSYNRSGERPATRRPFRWDSIDAKDTLDFHPCDDFQCAKLKLPLDYFNGTYPDETISVALVKLPAKVSVDDPRYGGPILINPGGPGGPGALAARLEGKQLQTIVDSPDDPSLIKDPVEINTSSSKYFDIIGFDPRGVGETRPLSSCIPDGAAQWSWGLREASEGIIESSDAALGRLWSMNQAWGTSCSRTMASEDGPDIKQYMTTAFVVRDMVEIIERHAEFVSKKAADSSEVGNSRRSRCNIPEIATYKPGTAQLQYIGFSYGTYLGATFASMHPERVGRVILDGVVNSDDYNYSLGNGSLVDTEKAMKSFYTFCLLSGPDACPLTTSADSLSDIESRVQSIIQSLYHNPIPLASEHGPEVLTFTDLKLVIFSALYQPQLAFPIVAKLLAAVEARGGPMLDLFAEQAQEAHIYQCSTGLRYSFLDVAVWAILCADGEDVSSETIREFQEYWNLLNKISPTSGSVWTINRLKCAHWKIRPTYRYKGRFGGNTTHPILWLSNTADPVTPLRSARIMSERFPGSVVLTQDAAGHCVSSAASPCAIKHVRHYFQTGELPEPNTICIPPSSPFSLNSTDPASVFYDDSTTYTESMDTESLDCATTHAVQHLQEWFAEQHNFGHVPTKERVKALLASTFEESLDS</sequence>
<evidence type="ECO:0000313" key="5">
    <source>
        <dbReference type="Proteomes" id="UP000799324"/>
    </source>
</evidence>
<protein>
    <recommendedName>
        <fullName evidence="3">Peptidase S33 tripeptidyl aminopeptidase-like C-terminal domain-containing protein</fullName>
    </recommendedName>
</protein>
<gene>
    <name evidence="4" type="ORF">K491DRAFT_698718</name>
</gene>